<dbReference type="EMBL" id="SSOP01000046">
    <property type="protein sequence ID" value="KAB5593086.1"/>
    <property type="molecule type" value="Genomic_DNA"/>
</dbReference>
<feature type="compositionally biased region" description="Polar residues" evidence="2">
    <location>
        <begin position="12"/>
        <end position="24"/>
    </location>
</feature>
<evidence type="ECO:0000313" key="4">
    <source>
        <dbReference type="Proteomes" id="UP000383932"/>
    </source>
</evidence>
<evidence type="ECO:0000313" key="3">
    <source>
        <dbReference type="EMBL" id="KAB5593086.1"/>
    </source>
</evidence>
<comment type="caution">
    <text evidence="3">The sequence shown here is derived from an EMBL/GenBank/DDBJ whole genome shotgun (WGS) entry which is preliminary data.</text>
</comment>
<dbReference type="OrthoDB" id="3222645at2759"/>
<protein>
    <submittedName>
        <fullName evidence="3">Uncharacterized protein</fullName>
    </submittedName>
</protein>
<proteinExistence type="predicted"/>
<feature type="coiled-coil region" evidence="1">
    <location>
        <begin position="52"/>
        <end position="86"/>
    </location>
</feature>
<feature type="region of interest" description="Disordered" evidence="2">
    <location>
        <begin position="1"/>
        <end position="39"/>
    </location>
</feature>
<gene>
    <name evidence="3" type="ORF">CTheo_3468</name>
</gene>
<accession>A0A5N5QPK9</accession>
<reference evidence="3 4" key="1">
    <citation type="journal article" date="2019" name="Fungal Biol. Biotechnol.">
        <title>Draft genome sequence of fastidious pathogen Ceratobasidium theobromae, which causes vascular-streak dieback in Theobroma cacao.</title>
        <authorList>
            <person name="Ali S.S."/>
            <person name="Asman A."/>
            <person name="Shao J."/>
            <person name="Firmansyah A.P."/>
            <person name="Susilo A.W."/>
            <person name="Rosmana A."/>
            <person name="McMahon P."/>
            <person name="Junaid M."/>
            <person name="Guest D."/>
            <person name="Kheng T.Y."/>
            <person name="Meinhardt L.W."/>
            <person name="Bailey B.A."/>
        </authorList>
    </citation>
    <scope>NUCLEOTIDE SEQUENCE [LARGE SCALE GENOMIC DNA]</scope>
    <source>
        <strain evidence="3 4">CT2</strain>
    </source>
</reference>
<organism evidence="3 4">
    <name type="scientific">Ceratobasidium theobromae</name>
    <dbReference type="NCBI Taxonomy" id="1582974"/>
    <lineage>
        <taxon>Eukaryota</taxon>
        <taxon>Fungi</taxon>
        <taxon>Dikarya</taxon>
        <taxon>Basidiomycota</taxon>
        <taxon>Agaricomycotina</taxon>
        <taxon>Agaricomycetes</taxon>
        <taxon>Cantharellales</taxon>
        <taxon>Ceratobasidiaceae</taxon>
        <taxon>Ceratobasidium</taxon>
    </lineage>
</organism>
<sequence>MLNGPRPEPKRSQTAPDAAQSTISIGKITPGAPESQQVGDTMILVLNPTKRDQFWEHRNERMNREIKEMKDQVEGYKGRLDELQTIQARAPPQEQEGVQREIDETRRAIRLSKAGSDLRRTQLQIGDDREPAEITTAFWSINRDIDNLCRDISEDLAYLCTQEAEPPIKTSLDVRNMQGVQRALYGKVAVHPSLIQSSFGTGRPIAEFMDFSLQFLINRDLNHYIFRPFHPLMTSDENKCISRLYEGLRRQDPQVISGRWRVSTFTLHQSEFSQHTVEKWLDTLRMGLINKVLTPFLVAVYGDAARISSKHEGAIASIIEKSYQWNQMVKTEVTLLDFQPVMFSNSTPFDPESMNFTNKTPIPIPGEPILSTVSFGLQSSEAEGGGMRPKYVWQEKAVVLTDAFFES</sequence>
<name>A0A5N5QPK9_9AGAM</name>
<dbReference type="AlphaFoldDB" id="A0A5N5QPK9"/>
<keyword evidence="1" id="KW-0175">Coiled coil</keyword>
<evidence type="ECO:0000256" key="2">
    <source>
        <dbReference type="SAM" id="MobiDB-lite"/>
    </source>
</evidence>
<evidence type="ECO:0000256" key="1">
    <source>
        <dbReference type="SAM" id="Coils"/>
    </source>
</evidence>
<keyword evidence="4" id="KW-1185">Reference proteome</keyword>
<dbReference type="Proteomes" id="UP000383932">
    <property type="component" value="Unassembled WGS sequence"/>
</dbReference>